<accession>A0AA49GSK4</accession>
<dbReference type="PANTHER" id="PTHR30164">
    <property type="entry name" value="MTFA PEPTIDASE"/>
    <property type="match status" value="1"/>
</dbReference>
<proteinExistence type="predicted"/>
<dbReference type="Gene3D" id="1.10.472.150">
    <property type="entry name" value="Glucose-regulated metallo-peptidase M90, N-terminal domain"/>
    <property type="match status" value="1"/>
</dbReference>
<dbReference type="AlphaFoldDB" id="A0AA49GSK4"/>
<dbReference type="InterPro" id="IPR024079">
    <property type="entry name" value="MetalloPept_cat_dom_sf"/>
</dbReference>
<protein>
    <submittedName>
        <fullName evidence="1">Zinc-dependent peptidase</fullName>
    </submittedName>
</protein>
<dbReference type="Gene3D" id="3.40.390.10">
    <property type="entry name" value="Collagenase (Catalytic Domain)"/>
    <property type="match status" value="1"/>
</dbReference>
<gene>
    <name evidence="1" type="ORF">K4G66_08765</name>
</gene>
<sequence>MAFLFALFFILLVSVGIFYRNIPTPPPLYPLVRVQEVQAILAKYFTYYQRLPPAQQKIFLRRVIHFIQQKQFIPRGFRPVTMEMKAMISASAVQLTFGLPKVSLAHFKRILIYLDDYYSTITRQYHRGEVNPRLQAIVLSWYSLVEGYADPADARNLGLHEMAHALELENMIENEEYQFFPTDAQRKWKQLVNHYVPRIKTGEITFFRPYAATNAQEFFAVAVECFFENTTEFHRQHPDLYKVLATLLNQNPLAMVSFQAQK</sequence>
<dbReference type="GO" id="GO:0005829">
    <property type="term" value="C:cytosol"/>
    <property type="evidence" value="ECO:0007669"/>
    <property type="project" value="TreeGrafter"/>
</dbReference>
<reference evidence="1" key="2">
    <citation type="journal article" date="2024" name="Antonie Van Leeuwenhoek">
        <title>Roseihalotalea indica gen. nov., sp. nov., a halophilic Bacteroidetes from mesopelagic Southwest Indian Ocean with higher carbohydrate metabolic potential.</title>
        <authorList>
            <person name="Chen B."/>
            <person name="Zhang M."/>
            <person name="Lin D."/>
            <person name="Ye J."/>
            <person name="Tang K."/>
        </authorList>
    </citation>
    <scope>NUCLEOTIDE SEQUENCE</scope>
    <source>
        <strain evidence="1">TK19036</strain>
    </source>
</reference>
<organism evidence="1">
    <name type="scientific">Roseihalotalea indica</name>
    <dbReference type="NCBI Taxonomy" id="2867963"/>
    <lineage>
        <taxon>Bacteria</taxon>
        <taxon>Pseudomonadati</taxon>
        <taxon>Bacteroidota</taxon>
        <taxon>Cytophagia</taxon>
        <taxon>Cytophagales</taxon>
        <taxon>Catalimonadaceae</taxon>
        <taxon>Roseihalotalea</taxon>
    </lineage>
</organism>
<dbReference type="EMBL" id="CP120682">
    <property type="protein sequence ID" value="WKN38793.1"/>
    <property type="molecule type" value="Genomic_DNA"/>
</dbReference>
<reference evidence="1" key="1">
    <citation type="journal article" date="2023" name="Comput. Struct. Biotechnol. J.">
        <title>Discovery of a novel marine Bacteroidetes with a rich repertoire of carbohydrate-active enzymes.</title>
        <authorList>
            <person name="Chen B."/>
            <person name="Liu G."/>
            <person name="Chen Q."/>
            <person name="Wang H."/>
            <person name="Liu L."/>
            <person name="Tang K."/>
        </authorList>
    </citation>
    <scope>NUCLEOTIDE SEQUENCE</scope>
    <source>
        <strain evidence="1">TK19036</strain>
    </source>
</reference>
<dbReference type="PANTHER" id="PTHR30164:SF2">
    <property type="entry name" value="PROTEIN MTFA"/>
    <property type="match status" value="1"/>
</dbReference>
<dbReference type="InterPro" id="IPR042252">
    <property type="entry name" value="MtfA_N"/>
</dbReference>
<dbReference type="Pfam" id="PF06167">
    <property type="entry name" value="Peptidase_M90"/>
    <property type="match status" value="1"/>
</dbReference>
<dbReference type="InterPro" id="IPR010384">
    <property type="entry name" value="MtfA_fam"/>
</dbReference>
<dbReference type="CDD" id="cd20170">
    <property type="entry name" value="Peptidase_M90-like"/>
    <property type="match status" value="1"/>
</dbReference>
<dbReference type="GO" id="GO:0004177">
    <property type="term" value="F:aminopeptidase activity"/>
    <property type="evidence" value="ECO:0007669"/>
    <property type="project" value="TreeGrafter"/>
</dbReference>
<dbReference type="GO" id="GO:0008237">
    <property type="term" value="F:metallopeptidase activity"/>
    <property type="evidence" value="ECO:0007669"/>
    <property type="project" value="InterPro"/>
</dbReference>
<name>A0AA49GSK4_9BACT</name>
<evidence type="ECO:0000313" key="1">
    <source>
        <dbReference type="EMBL" id="WKN38793.1"/>
    </source>
</evidence>
<dbReference type="SUPFAM" id="SSF55486">
    <property type="entry name" value="Metalloproteases ('zincins'), catalytic domain"/>
    <property type="match status" value="1"/>
</dbReference>